<evidence type="ECO:0000256" key="1">
    <source>
        <dbReference type="ARBA" id="ARBA00022729"/>
    </source>
</evidence>
<dbReference type="InterPro" id="IPR036908">
    <property type="entry name" value="RlpA-like_sf"/>
</dbReference>
<evidence type="ECO:0000259" key="3">
    <source>
        <dbReference type="Pfam" id="PF06725"/>
    </source>
</evidence>
<gene>
    <name evidence="4" type="primary">yocH_4</name>
    <name evidence="4" type="ORF">SK3146_05308</name>
</gene>
<dbReference type="SUPFAM" id="SSF50685">
    <property type="entry name" value="Barwin-like endoglucanases"/>
    <property type="match status" value="1"/>
</dbReference>
<dbReference type="PANTHER" id="PTHR39160">
    <property type="entry name" value="CELL WALL-BINDING PROTEIN YOCH"/>
    <property type="match status" value="1"/>
</dbReference>
<dbReference type="CDD" id="cd22786">
    <property type="entry name" value="DPBB_YuiC-like"/>
    <property type="match status" value="1"/>
</dbReference>
<sequence length="230" mass="25444">MLPKAASHAKWICLIVILLGLFMVLDQEQQSLAQNRSADSEWNQVIPSLASSVSTSAPAKPETQDGVKETKAVSSVKQTSRAEYTEKQSDKYMFLPNLKKDISKFTAVEVVATGYYAGEESTGKNPGHPEYGVTFSGMKVQRNKNSFSTIAADPNVFPLGTVLWIPGYGYGVVADTGSAIKGNRIDLYFETKDQVYREWGKKTLNVFVVKKGDGKITKMIWSQLENEILF</sequence>
<feature type="domain" description="3D" evidence="3">
    <location>
        <begin position="148"/>
        <end position="209"/>
    </location>
</feature>
<evidence type="ECO:0000256" key="2">
    <source>
        <dbReference type="SAM" id="MobiDB-lite"/>
    </source>
</evidence>
<proteinExistence type="predicted"/>
<dbReference type="Proteomes" id="UP001057134">
    <property type="component" value="Chromosome"/>
</dbReference>
<protein>
    <submittedName>
        <fullName evidence="4">Cell wall-binding protein YocH</fullName>
    </submittedName>
</protein>
<keyword evidence="5" id="KW-1185">Reference proteome</keyword>
<evidence type="ECO:0000313" key="5">
    <source>
        <dbReference type="Proteomes" id="UP001057134"/>
    </source>
</evidence>
<keyword evidence="1" id="KW-0732">Signal</keyword>
<organism evidence="4 5">
    <name type="scientific">Paenibacillus konkukensis</name>
    <dbReference type="NCBI Taxonomy" id="2020716"/>
    <lineage>
        <taxon>Bacteria</taxon>
        <taxon>Bacillati</taxon>
        <taxon>Bacillota</taxon>
        <taxon>Bacilli</taxon>
        <taxon>Bacillales</taxon>
        <taxon>Paenibacillaceae</taxon>
        <taxon>Paenibacillus</taxon>
    </lineage>
</organism>
<dbReference type="Gene3D" id="2.40.40.10">
    <property type="entry name" value="RlpA-like domain"/>
    <property type="match status" value="1"/>
</dbReference>
<dbReference type="InterPro" id="IPR010611">
    <property type="entry name" value="3D_dom"/>
</dbReference>
<feature type="compositionally biased region" description="Basic and acidic residues" evidence="2">
    <location>
        <begin position="62"/>
        <end position="71"/>
    </location>
</feature>
<accession>A0ABY4RUE2</accession>
<reference evidence="4" key="2">
    <citation type="journal article" date="2021" name="J Anim Sci Technol">
        <title>Complete genome sequence of Paenibacillus konkukensis sp. nov. SK3146 as a potential probiotic strain.</title>
        <authorList>
            <person name="Jung H.I."/>
            <person name="Park S."/>
            <person name="Niu K.M."/>
            <person name="Lee S.W."/>
            <person name="Kothari D."/>
            <person name="Yi K.J."/>
            <person name="Kim S.K."/>
        </authorList>
    </citation>
    <scope>NUCLEOTIDE SEQUENCE</scope>
    <source>
        <strain evidence="4">SK3146</strain>
    </source>
</reference>
<dbReference type="EMBL" id="CP027059">
    <property type="protein sequence ID" value="UQZ86016.1"/>
    <property type="molecule type" value="Genomic_DNA"/>
</dbReference>
<dbReference type="Pfam" id="PF06725">
    <property type="entry name" value="3D"/>
    <property type="match status" value="1"/>
</dbReference>
<dbReference type="PANTHER" id="PTHR39160:SF4">
    <property type="entry name" value="RESUSCITATION-PROMOTING FACTOR RPFB"/>
    <property type="match status" value="1"/>
</dbReference>
<evidence type="ECO:0000313" key="4">
    <source>
        <dbReference type="EMBL" id="UQZ86016.1"/>
    </source>
</evidence>
<name>A0ABY4RUE2_9BACL</name>
<dbReference type="RefSeq" id="WP_249861591.1">
    <property type="nucleotide sequence ID" value="NZ_CP027059.1"/>
</dbReference>
<dbReference type="InterPro" id="IPR051933">
    <property type="entry name" value="Resuscitation_pf_RpfB"/>
</dbReference>
<feature type="region of interest" description="Disordered" evidence="2">
    <location>
        <begin position="53"/>
        <end position="80"/>
    </location>
</feature>
<reference evidence="4" key="1">
    <citation type="submission" date="2018-02" db="EMBL/GenBank/DDBJ databases">
        <authorList>
            <person name="Kim S.-K."/>
            <person name="Jung H.-I."/>
            <person name="Lee S.-W."/>
        </authorList>
    </citation>
    <scope>NUCLEOTIDE SEQUENCE</scope>
    <source>
        <strain evidence="4">SK3146</strain>
    </source>
</reference>